<feature type="transmembrane region" description="Helical" evidence="3">
    <location>
        <begin position="37"/>
        <end position="59"/>
    </location>
</feature>
<name>A0A699YP89_HAELA</name>
<comment type="caution">
    <text evidence="5">The sequence shown here is derived from an EMBL/GenBank/DDBJ whole genome shotgun (WGS) entry which is preliminary data.</text>
</comment>
<evidence type="ECO:0000313" key="6">
    <source>
        <dbReference type="Proteomes" id="UP000485058"/>
    </source>
</evidence>
<keyword evidence="2" id="KW-0131">Cell cycle</keyword>
<keyword evidence="3" id="KW-1133">Transmembrane helix</keyword>
<gene>
    <name evidence="5" type="ORF">HaLaN_03579</name>
</gene>
<evidence type="ECO:0000256" key="3">
    <source>
        <dbReference type="SAM" id="Phobius"/>
    </source>
</evidence>
<evidence type="ECO:0000256" key="1">
    <source>
        <dbReference type="ARBA" id="ARBA00022618"/>
    </source>
</evidence>
<dbReference type="Gene3D" id="1.10.472.10">
    <property type="entry name" value="Cyclin-like"/>
    <property type="match status" value="1"/>
</dbReference>
<reference evidence="5 6" key="1">
    <citation type="submission" date="2020-02" db="EMBL/GenBank/DDBJ databases">
        <title>Draft genome sequence of Haematococcus lacustris strain NIES-144.</title>
        <authorList>
            <person name="Morimoto D."/>
            <person name="Nakagawa S."/>
            <person name="Yoshida T."/>
            <person name="Sawayama S."/>
        </authorList>
    </citation>
    <scope>NUCLEOTIDE SEQUENCE [LARGE SCALE GENOMIC DNA]</scope>
    <source>
        <strain evidence="5 6">NIES-144</strain>
    </source>
</reference>
<accession>A0A699YP89</accession>
<proteinExistence type="predicted"/>
<dbReference type="AlphaFoldDB" id="A0A699YP89"/>
<feature type="domain" description="Cyclin C-terminal" evidence="4">
    <location>
        <begin position="31"/>
        <end position="90"/>
    </location>
</feature>
<evidence type="ECO:0000256" key="2">
    <source>
        <dbReference type="ARBA" id="ARBA00023306"/>
    </source>
</evidence>
<feature type="non-terminal residue" evidence="5">
    <location>
        <position position="1"/>
    </location>
</feature>
<dbReference type="EMBL" id="BLLF01000171">
    <property type="protein sequence ID" value="GFH08594.1"/>
    <property type="molecule type" value="Genomic_DNA"/>
</dbReference>
<protein>
    <submittedName>
        <fullName evidence="5">Peptide chain release factor 1</fullName>
    </submittedName>
</protein>
<dbReference type="InterPro" id="IPR004367">
    <property type="entry name" value="Cyclin_C-dom"/>
</dbReference>
<dbReference type="PANTHER" id="PTHR10177">
    <property type="entry name" value="CYCLINS"/>
    <property type="match status" value="1"/>
</dbReference>
<dbReference type="InterPro" id="IPR039361">
    <property type="entry name" value="Cyclin"/>
</dbReference>
<keyword evidence="3" id="KW-0472">Membrane</keyword>
<sequence length="100" mass="11362">MDRFLTSSRCEDLVRMEWLVMDNLNWRLRTPTPYSFLHLYCFGLASCPVPTICTASFLVELALLDYSMLRWSYSTLAAAAIVAAHLTTRPQQVLAFLAGQ</sequence>
<dbReference type="InterPro" id="IPR036915">
    <property type="entry name" value="Cyclin-like_sf"/>
</dbReference>
<organism evidence="5 6">
    <name type="scientific">Haematococcus lacustris</name>
    <name type="common">Green alga</name>
    <name type="synonym">Haematococcus pluvialis</name>
    <dbReference type="NCBI Taxonomy" id="44745"/>
    <lineage>
        <taxon>Eukaryota</taxon>
        <taxon>Viridiplantae</taxon>
        <taxon>Chlorophyta</taxon>
        <taxon>core chlorophytes</taxon>
        <taxon>Chlorophyceae</taxon>
        <taxon>CS clade</taxon>
        <taxon>Chlamydomonadales</taxon>
        <taxon>Haematococcaceae</taxon>
        <taxon>Haematococcus</taxon>
    </lineage>
</organism>
<evidence type="ECO:0000313" key="5">
    <source>
        <dbReference type="EMBL" id="GFH08594.1"/>
    </source>
</evidence>
<dbReference type="Proteomes" id="UP000485058">
    <property type="component" value="Unassembled WGS sequence"/>
</dbReference>
<keyword evidence="6" id="KW-1185">Reference proteome</keyword>
<evidence type="ECO:0000259" key="4">
    <source>
        <dbReference type="Pfam" id="PF02984"/>
    </source>
</evidence>
<keyword evidence="1" id="KW-0132">Cell division</keyword>
<dbReference type="Pfam" id="PF02984">
    <property type="entry name" value="Cyclin_C"/>
    <property type="match status" value="1"/>
</dbReference>
<feature type="transmembrane region" description="Helical" evidence="3">
    <location>
        <begin position="71"/>
        <end position="88"/>
    </location>
</feature>
<keyword evidence="3" id="KW-0812">Transmembrane</keyword>
<dbReference type="SUPFAM" id="SSF47954">
    <property type="entry name" value="Cyclin-like"/>
    <property type="match status" value="1"/>
</dbReference>
<dbReference type="GO" id="GO:0051301">
    <property type="term" value="P:cell division"/>
    <property type="evidence" value="ECO:0007669"/>
    <property type="project" value="UniProtKB-KW"/>
</dbReference>